<dbReference type="RefSeq" id="XP_005840716.1">
    <property type="nucleotide sequence ID" value="XM_005840659.1"/>
</dbReference>
<evidence type="ECO:0000313" key="4">
    <source>
        <dbReference type="Proteomes" id="UP000011087"/>
    </source>
</evidence>
<accession>L1JYT3</accession>
<name>L1JYT3_GUITC</name>
<feature type="compositionally biased region" description="Basic and acidic residues" evidence="1">
    <location>
        <begin position="7"/>
        <end position="17"/>
    </location>
</feature>
<protein>
    <submittedName>
        <fullName evidence="2 3">Uncharacterized protein</fullName>
    </submittedName>
</protein>
<evidence type="ECO:0000313" key="2">
    <source>
        <dbReference type="EMBL" id="EKX53736.1"/>
    </source>
</evidence>
<dbReference type="HOGENOM" id="CLU_1450256_0_0_1"/>
<keyword evidence="4" id="KW-1185">Reference proteome</keyword>
<gene>
    <name evidence="2" type="ORF">GUITHDRAFT_132803</name>
</gene>
<dbReference type="Proteomes" id="UP000011087">
    <property type="component" value="Unassembled WGS sequence"/>
</dbReference>
<dbReference type="GeneID" id="17310236"/>
<evidence type="ECO:0000256" key="1">
    <source>
        <dbReference type="SAM" id="MobiDB-lite"/>
    </source>
</evidence>
<dbReference type="EnsemblProtists" id="EKX53736">
    <property type="protein sequence ID" value="EKX53736"/>
    <property type="gene ID" value="GUITHDRAFT_132803"/>
</dbReference>
<dbReference type="EMBL" id="JH992969">
    <property type="protein sequence ID" value="EKX53736.1"/>
    <property type="molecule type" value="Genomic_DNA"/>
</dbReference>
<reference evidence="3" key="3">
    <citation type="submission" date="2016-03" db="UniProtKB">
        <authorList>
            <consortium name="EnsemblProtists"/>
        </authorList>
    </citation>
    <scope>IDENTIFICATION</scope>
</reference>
<organism evidence="2">
    <name type="scientific">Guillardia theta (strain CCMP2712)</name>
    <name type="common">Cryptophyte</name>
    <dbReference type="NCBI Taxonomy" id="905079"/>
    <lineage>
        <taxon>Eukaryota</taxon>
        <taxon>Cryptophyceae</taxon>
        <taxon>Pyrenomonadales</taxon>
        <taxon>Geminigeraceae</taxon>
        <taxon>Guillardia</taxon>
    </lineage>
</organism>
<dbReference type="AlphaFoldDB" id="L1JYT3"/>
<sequence>MMSLKEFPSHLDSKPLHLTEAPSPSECPIRFQDIQYNEERIVYNPIGGEGRAYSRRAQKVALRDSRGSTRPASFEPLIREQVKGHRWWKNVEIDGVKYRQKMELKERKAAMKGIVDKLRVKAIEAKEQERMKLQERRRIKLENRLSNEKYQSAVPVDNQPSQDCAHEQKRAKEVEDLAPWYPGSLKI</sequence>
<dbReference type="OrthoDB" id="10654342at2759"/>
<proteinExistence type="predicted"/>
<evidence type="ECO:0000313" key="3">
    <source>
        <dbReference type="EnsemblProtists" id="EKX53736"/>
    </source>
</evidence>
<dbReference type="PaxDb" id="55529-EKX53736"/>
<reference evidence="2 4" key="1">
    <citation type="journal article" date="2012" name="Nature">
        <title>Algal genomes reveal evolutionary mosaicism and the fate of nucleomorphs.</title>
        <authorList>
            <consortium name="DOE Joint Genome Institute"/>
            <person name="Curtis B.A."/>
            <person name="Tanifuji G."/>
            <person name="Burki F."/>
            <person name="Gruber A."/>
            <person name="Irimia M."/>
            <person name="Maruyama S."/>
            <person name="Arias M.C."/>
            <person name="Ball S.G."/>
            <person name="Gile G.H."/>
            <person name="Hirakawa Y."/>
            <person name="Hopkins J.F."/>
            <person name="Kuo A."/>
            <person name="Rensing S.A."/>
            <person name="Schmutz J."/>
            <person name="Symeonidi A."/>
            <person name="Elias M."/>
            <person name="Eveleigh R.J."/>
            <person name="Herman E.K."/>
            <person name="Klute M.J."/>
            <person name="Nakayama T."/>
            <person name="Obornik M."/>
            <person name="Reyes-Prieto A."/>
            <person name="Armbrust E.V."/>
            <person name="Aves S.J."/>
            <person name="Beiko R.G."/>
            <person name="Coutinho P."/>
            <person name="Dacks J.B."/>
            <person name="Durnford D.G."/>
            <person name="Fast N.M."/>
            <person name="Green B.R."/>
            <person name="Grisdale C.J."/>
            <person name="Hempel F."/>
            <person name="Henrissat B."/>
            <person name="Hoppner M.P."/>
            <person name="Ishida K."/>
            <person name="Kim E."/>
            <person name="Koreny L."/>
            <person name="Kroth P.G."/>
            <person name="Liu Y."/>
            <person name="Malik S.B."/>
            <person name="Maier U.G."/>
            <person name="McRose D."/>
            <person name="Mock T."/>
            <person name="Neilson J.A."/>
            <person name="Onodera N.T."/>
            <person name="Poole A.M."/>
            <person name="Pritham E.J."/>
            <person name="Richards T.A."/>
            <person name="Rocap G."/>
            <person name="Roy S.W."/>
            <person name="Sarai C."/>
            <person name="Schaack S."/>
            <person name="Shirato S."/>
            <person name="Slamovits C.H."/>
            <person name="Spencer D.F."/>
            <person name="Suzuki S."/>
            <person name="Worden A.Z."/>
            <person name="Zauner S."/>
            <person name="Barry K."/>
            <person name="Bell C."/>
            <person name="Bharti A.K."/>
            <person name="Crow J.A."/>
            <person name="Grimwood J."/>
            <person name="Kramer R."/>
            <person name="Lindquist E."/>
            <person name="Lucas S."/>
            <person name="Salamov A."/>
            <person name="McFadden G.I."/>
            <person name="Lane C.E."/>
            <person name="Keeling P.J."/>
            <person name="Gray M.W."/>
            <person name="Grigoriev I.V."/>
            <person name="Archibald J.M."/>
        </authorList>
    </citation>
    <scope>NUCLEOTIDE SEQUENCE</scope>
    <source>
        <strain evidence="2 4">CCMP2712</strain>
    </source>
</reference>
<feature type="region of interest" description="Disordered" evidence="1">
    <location>
        <begin position="1"/>
        <end position="24"/>
    </location>
</feature>
<reference evidence="4" key="2">
    <citation type="submission" date="2012-11" db="EMBL/GenBank/DDBJ databases">
        <authorList>
            <person name="Kuo A."/>
            <person name="Curtis B.A."/>
            <person name="Tanifuji G."/>
            <person name="Burki F."/>
            <person name="Gruber A."/>
            <person name="Irimia M."/>
            <person name="Maruyama S."/>
            <person name="Arias M.C."/>
            <person name="Ball S.G."/>
            <person name="Gile G.H."/>
            <person name="Hirakawa Y."/>
            <person name="Hopkins J.F."/>
            <person name="Rensing S.A."/>
            <person name="Schmutz J."/>
            <person name="Symeonidi A."/>
            <person name="Elias M."/>
            <person name="Eveleigh R.J."/>
            <person name="Herman E.K."/>
            <person name="Klute M.J."/>
            <person name="Nakayama T."/>
            <person name="Obornik M."/>
            <person name="Reyes-Prieto A."/>
            <person name="Armbrust E.V."/>
            <person name="Aves S.J."/>
            <person name="Beiko R.G."/>
            <person name="Coutinho P."/>
            <person name="Dacks J.B."/>
            <person name="Durnford D.G."/>
            <person name="Fast N.M."/>
            <person name="Green B.R."/>
            <person name="Grisdale C."/>
            <person name="Hempe F."/>
            <person name="Henrissat B."/>
            <person name="Hoppner M.P."/>
            <person name="Ishida K.-I."/>
            <person name="Kim E."/>
            <person name="Koreny L."/>
            <person name="Kroth P.G."/>
            <person name="Liu Y."/>
            <person name="Malik S.-B."/>
            <person name="Maier U.G."/>
            <person name="McRose D."/>
            <person name="Mock T."/>
            <person name="Neilson J.A."/>
            <person name="Onodera N.T."/>
            <person name="Poole A.M."/>
            <person name="Pritham E.J."/>
            <person name="Richards T.A."/>
            <person name="Rocap G."/>
            <person name="Roy S.W."/>
            <person name="Sarai C."/>
            <person name="Schaack S."/>
            <person name="Shirato S."/>
            <person name="Slamovits C.H."/>
            <person name="Spencer D.F."/>
            <person name="Suzuki S."/>
            <person name="Worden A.Z."/>
            <person name="Zauner S."/>
            <person name="Barry K."/>
            <person name="Bell C."/>
            <person name="Bharti A.K."/>
            <person name="Crow J.A."/>
            <person name="Grimwood J."/>
            <person name="Kramer R."/>
            <person name="Lindquist E."/>
            <person name="Lucas S."/>
            <person name="Salamov A."/>
            <person name="McFadden G.I."/>
            <person name="Lane C.E."/>
            <person name="Keeling P.J."/>
            <person name="Gray M.W."/>
            <person name="Grigoriev I.V."/>
            <person name="Archibald J.M."/>
        </authorList>
    </citation>
    <scope>NUCLEOTIDE SEQUENCE</scope>
    <source>
        <strain evidence="4">CCMP2712</strain>
    </source>
</reference>
<feature type="region of interest" description="Disordered" evidence="1">
    <location>
        <begin position="144"/>
        <end position="170"/>
    </location>
</feature>
<dbReference type="KEGG" id="gtt:GUITHDRAFT_132803"/>